<evidence type="ECO:0000259" key="5">
    <source>
        <dbReference type="SMART" id="SM00062"/>
    </source>
</evidence>
<accession>A0A2W2AN45</accession>
<evidence type="ECO:0000313" key="7">
    <source>
        <dbReference type="Proteomes" id="UP000248795"/>
    </source>
</evidence>
<dbReference type="InterPro" id="IPR001638">
    <property type="entry name" value="Solute-binding_3/MltF_N"/>
</dbReference>
<evidence type="ECO:0000256" key="1">
    <source>
        <dbReference type="ARBA" id="ARBA00010333"/>
    </source>
</evidence>
<dbReference type="SUPFAM" id="SSF53850">
    <property type="entry name" value="Periplasmic binding protein-like II"/>
    <property type="match status" value="1"/>
</dbReference>
<organism evidence="6 7">
    <name type="scientific">Aestuariivirga litoralis</name>
    <dbReference type="NCBI Taxonomy" id="2650924"/>
    <lineage>
        <taxon>Bacteria</taxon>
        <taxon>Pseudomonadati</taxon>
        <taxon>Pseudomonadota</taxon>
        <taxon>Alphaproteobacteria</taxon>
        <taxon>Hyphomicrobiales</taxon>
        <taxon>Aestuariivirgaceae</taxon>
        <taxon>Aestuariivirga</taxon>
    </lineage>
</organism>
<protein>
    <submittedName>
        <fullName evidence="6">Amino acid ABC transporter substrate-binding protein</fullName>
    </submittedName>
</protein>
<comment type="caution">
    <text evidence="6">The sequence shown here is derived from an EMBL/GenBank/DDBJ whole genome shotgun (WGS) entry which is preliminary data.</text>
</comment>
<dbReference type="Gene3D" id="3.40.190.10">
    <property type="entry name" value="Periplasmic binding protein-like II"/>
    <property type="match status" value="2"/>
</dbReference>
<gene>
    <name evidence="6" type="ORF">DK847_10025</name>
</gene>
<feature type="domain" description="Solute-binding protein family 3/N-terminal" evidence="5">
    <location>
        <begin position="31"/>
        <end position="260"/>
    </location>
</feature>
<dbReference type="PANTHER" id="PTHR30085:SF7">
    <property type="entry name" value="AMINO-ACID ABC TRANSPORTER-BINDING PROTEIN YHDW-RELATED"/>
    <property type="match status" value="1"/>
</dbReference>
<dbReference type="EMBL" id="QKVK01000004">
    <property type="protein sequence ID" value="PZF76801.1"/>
    <property type="molecule type" value="Genomic_DNA"/>
</dbReference>
<keyword evidence="2" id="KW-0813">Transport</keyword>
<dbReference type="InterPro" id="IPR051455">
    <property type="entry name" value="Bact_solute-bind_prot3"/>
</dbReference>
<dbReference type="GO" id="GO:0006865">
    <property type="term" value="P:amino acid transport"/>
    <property type="evidence" value="ECO:0007669"/>
    <property type="project" value="TreeGrafter"/>
</dbReference>
<sequence>MKALLAAAVLCLGLATAAQAATLDDVKARGTLTCGVNPNLQGFGAKAADGSYAGFDVDFCRAVATATLGDPAKVTYVPLDAKSRFEALKAGKVDVLARNSTWTMDRETAMPLRFTGISYHDGQGFIVKKLLGVTSALQLSGAAICFQTGTTTESNVEDFFREKEMTFVPVRLDNLDDLIKAFDEGKCDTFTTDMSSLYAVRLRLKEPDAAMVLQDVISKEPLGPVIRQGDEQWFNIVRWTLFALVNAEELGVTSANVDDMKAKSKNAAVQRLLGVTGSDGPSTGLDADWAARTIKAVGNYGEIFDRNLGPGTPLAINRGINALWNAGGLLYAPPM</sequence>
<dbReference type="RefSeq" id="WP_111198280.1">
    <property type="nucleotide sequence ID" value="NZ_QKVK01000004.1"/>
</dbReference>
<dbReference type="Pfam" id="PF00497">
    <property type="entry name" value="SBP_bac_3"/>
    <property type="match status" value="1"/>
</dbReference>
<dbReference type="SMART" id="SM00062">
    <property type="entry name" value="PBPb"/>
    <property type="match status" value="1"/>
</dbReference>
<evidence type="ECO:0000256" key="2">
    <source>
        <dbReference type="ARBA" id="ARBA00022448"/>
    </source>
</evidence>
<feature type="chain" id="PRO_5016135751" evidence="4">
    <location>
        <begin position="21"/>
        <end position="335"/>
    </location>
</feature>
<dbReference type="CDD" id="cd13692">
    <property type="entry name" value="PBP2_BztA"/>
    <property type="match status" value="1"/>
</dbReference>
<reference evidence="7" key="1">
    <citation type="submission" date="2018-06" db="EMBL/GenBank/DDBJ databases">
        <title>Aestuariibacter litoralis strain KCTC 52945T.</title>
        <authorList>
            <person name="Li X."/>
            <person name="Salam N."/>
            <person name="Li J.-L."/>
            <person name="Chen Y.-M."/>
            <person name="Yang Z.-W."/>
            <person name="Zhang L.-Y."/>
            <person name="Han M.-X."/>
            <person name="Xiao M."/>
            <person name="Li W.-J."/>
        </authorList>
    </citation>
    <scope>NUCLEOTIDE SEQUENCE [LARGE SCALE GENOMIC DNA]</scope>
    <source>
        <strain evidence="7">KCTC 52945</strain>
    </source>
</reference>
<evidence type="ECO:0000256" key="4">
    <source>
        <dbReference type="SAM" id="SignalP"/>
    </source>
</evidence>
<evidence type="ECO:0000313" key="6">
    <source>
        <dbReference type="EMBL" id="PZF76801.1"/>
    </source>
</evidence>
<keyword evidence="7" id="KW-1185">Reference proteome</keyword>
<name>A0A2W2AN45_9HYPH</name>
<dbReference type="Proteomes" id="UP000248795">
    <property type="component" value="Unassembled WGS sequence"/>
</dbReference>
<comment type="similarity">
    <text evidence="1">Belongs to the bacterial solute-binding protein 3 family.</text>
</comment>
<feature type="signal peptide" evidence="4">
    <location>
        <begin position="1"/>
        <end position="20"/>
    </location>
</feature>
<dbReference type="AlphaFoldDB" id="A0A2W2AN45"/>
<proteinExistence type="inferred from homology"/>
<keyword evidence="3 4" id="KW-0732">Signal</keyword>
<dbReference type="PANTHER" id="PTHR30085">
    <property type="entry name" value="AMINO ACID ABC TRANSPORTER PERMEASE"/>
    <property type="match status" value="1"/>
</dbReference>
<evidence type="ECO:0000256" key="3">
    <source>
        <dbReference type="ARBA" id="ARBA00022729"/>
    </source>
</evidence>